<accession>F0S1S2</accession>
<dbReference type="Gene3D" id="6.10.140.1950">
    <property type="match status" value="1"/>
</dbReference>
<evidence type="ECO:0000256" key="3">
    <source>
        <dbReference type="ARBA" id="ARBA00010835"/>
    </source>
</evidence>
<keyword evidence="9" id="KW-0175">Coiled coil</keyword>
<gene>
    <name evidence="7" type="primary">prfA</name>
    <name evidence="11" type="ordered locus">Dester_0270</name>
</gene>
<dbReference type="InterPro" id="IPR005139">
    <property type="entry name" value="PCRF"/>
</dbReference>
<dbReference type="Pfam" id="PF00472">
    <property type="entry name" value="RF-1"/>
    <property type="match status" value="1"/>
</dbReference>
<evidence type="ECO:0000256" key="7">
    <source>
        <dbReference type="HAMAP-Rule" id="MF_00093"/>
    </source>
</evidence>
<comment type="PTM">
    <text evidence="7">Methylated by PrmC. Methylation increases the termination efficiency of RF1.</text>
</comment>
<evidence type="ECO:0000256" key="8">
    <source>
        <dbReference type="NCBIfam" id="TIGR00019"/>
    </source>
</evidence>
<dbReference type="RefSeq" id="WP_013637886.1">
    <property type="nucleotide sequence ID" value="NC_015185.1"/>
</dbReference>
<evidence type="ECO:0000313" key="11">
    <source>
        <dbReference type="EMBL" id="ADY72927.1"/>
    </source>
</evidence>
<dbReference type="OrthoDB" id="9806673at2"/>
<dbReference type="FunFam" id="3.30.70.1660:FF:000004">
    <property type="entry name" value="Peptide chain release factor 1"/>
    <property type="match status" value="1"/>
</dbReference>
<dbReference type="InterPro" id="IPR045853">
    <property type="entry name" value="Pep_chain_release_fac_I_sf"/>
</dbReference>
<dbReference type="FunFam" id="3.30.70.1660:FF:000002">
    <property type="entry name" value="Peptide chain release factor 1"/>
    <property type="match status" value="1"/>
</dbReference>
<evidence type="ECO:0000256" key="6">
    <source>
        <dbReference type="ARBA" id="ARBA00022917"/>
    </source>
</evidence>
<dbReference type="Gene3D" id="3.30.160.20">
    <property type="match status" value="1"/>
</dbReference>
<dbReference type="NCBIfam" id="TIGR00019">
    <property type="entry name" value="prfA"/>
    <property type="match status" value="1"/>
</dbReference>
<dbReference type="AlphaFoldDB" id="F0S1S2"/>
<dbReference type="PANTHER" id="PTHR43804">
    <property type="entry name" value="LD18447P"/>
    <property type="match status" value="1"/>
</dbReference>
<feature type="modified residue" description="N5-methylglutamine" evidence="7">
    <location>
        <position position="237"/>
    </location>
</feature>
<keyword evidence="4 7" id="KW-0488">Methylation</keyword>
<dbReference type="SUPFAM" id="SSF75620">
    <property type="entry name" value="Release factor"/>
    <property type="match status" value="1"/>
</dbReference>
<reference evidence="11 12" key="1">
    <citation type="journal article" date="2011" name="Stand. Genomic Sci.">
        <title>Complete genome sequence of the thermophilic sulfur-reducer Desulfurobacterium thermolithotrophum type strain (BSA(T)) from a deep-sea hydrothermal vent.</title>
        <authorList>
            <person name="Goker M."/>
            <person name="Daligault H."/>
            <person name="Mwirichia R."/>
            <person name="Lapidus A."/>
            <person name="Lucas S."/>
            <person name="Deshpande S."/>
            <person name="Pagani I."/>
            <person name="Tapia R."/>
            <person name="Cheng J.F."/>
            <person name="Goodwin L."/>
            <person name="Pitluck S."/>
            <person name="Liolios K."/>
            <person name="Ivanova N."/>
            <person name="Mavromatis K."/>
            <person name="Mikhailova N."/>
            <person name="Pati A."/>
            <person name="Chen A."/>
            <person name="Palaniappan K."/>
            <person name="Han C."/>
            <person name="Land M."/>
            <person name="Hauser L."/>
            <person name="Pan C."/>
            <person name="Brambilla E.M."/>
            <person name="Rohde M."/>
            <person name="Spring S."/>
            <person name="Sikorski J."/>
            <person name="Wirth R."/>
            <person name="Detter J.C."/>
            <person name="Woyke T."/>
            <person name="Bristow J."/>
            <person name="Eisen J.A."/>
            <person name="Markowitz V."/>
            <person name="Hugenholtz P."/>
            <person name="Kyrpides N.C."/>
            <person name="Klenk H.P."/>
        </authorList>
    </citation>
    <scope>NUCLEOTIDE SEQUENCE [LARGE SCALE GENOMIC DNA]</scope>
    <source>
        <strain evidence="12">DSM 11699 / BSA</strain>
    </source>
</reference>
<protein>
    <recommendedName>
        <fullName evidence="7 8">Peptide chain release factor 1</fullName>
        <shortName evidence="7">RF-1</shortName>
    </recommendedName>
</protein>
<feature type="domain" description="Prokaryotic-type class I peptide chain release factors" evidence="10">
    <location>
        <begin position="230"/>
        <end position="246"/>
    </location>
</feature>
<organism evidence="11 12">
    <name type="scientific">Desulfurobacterium thermolithotrophum (strain DSM 11699 / BSA)</name>
    <dbReference type="NCBI Taxonomy" id="868864"/>
    <lineage>
        <taxon>Bacteria</taxon>
        <taxon>Pseudomonadati</taxon>
        <taxon>Aquificota</taxon>
        <taxon>Aquificia</taxon>
        <taxon>Desulfurobacteriales</taxon>
        <taxon>Desulfurobacteriaceae</taxon>
        <taxon>Desulfurobacterium</taxon>
    </lineage>
</organism>
<dbReference type="PANTHER" id="PTHR43804:SF7">
    <property type="entry name" value="LD18447P"/>
    <property type="match status" value="1"/>
</dbReference>
<dbReference type="InParanoid" id="F0S1S2"/>
<proteinExistence type="inferred from homology"/>
<dbReference type="Gene3D" id="3.30.70.1660">
    <property type="match status" value="1"/>
</dbReference>
<name>F0S1S2_DESTD</name>
<evidence type="ECO:0000256" key="4">
    <source>
        <dbReference type="ARBA" id="ARBA00022481"/>
    </source>
</evidence>
<keyword evidence="12" id="KW-1185">Reference proteome</keyword>
<dbReference type="FunCoup" id="F0S1S2">
    <property type="interactions" value="361"/>
</dbReference>
<feature type="coiled-coil region" evidence="9">
    <location>
        <begin position="55"/>
        <end position="105"/>
    </location>
</feature>
<reference evidence="12" key="2">
    <citation type="submission" date="2011-02" db="EMBL/GenBank/DDBJ databases">
        <title>The complete genome of Desulfurobacterium thermolithotrophum DSM 11699.</title>
        <authorList>
            <consortium name="US DOE Joint Genome Institute (JGI-PGF)"/>
            <person name="Lucas S."/>
            <person name="Copeland A."/>
            <person name="Lapidus A."/>
            <person name="Bruce D."/>
            <person name="Goodwin L."/>
            <person name="Pitluck S."/>
            <person name="Kyrpides N."/>
            <person name="Mavromatis K."/>
            <person name="Pagani I."/>
            <person name="Ivanova N."/>
            <person name="Mikhailova N."/>
            <person name="Daligault H."/>
            <person name="Detter J.C."/>
            <person name="Tapia R."/>
            <person name="Han C."/>
            <person name="Land M."/>
            <person name="Hauser L."/>
            <person name="Markowitz V."/>
            <person name="Cheng J.-F."/>
            <person name="Hugenholtz P."/>
            <person name="Woyke T."/>
            <person name="Wu D."/>
            <person name="Spring S."/>
            <person name="Brambilla E."/>
            <person name="Klenk H.-P."/>
            <person name="Eisen J.A."/>
        </authorList>
    </citation>
    <scope>NUCLEOTIDE SEQUENCE [LARGE SCALE GENOMIC DNA]</scope>
    <source>
        <strain evidence="12">DSM 11699 / BSA</strain>
    </source>
</reference>
<dbReference type="KEGG" id="dte:Dester_0270"/>
<dbReference type="GO" id="GO:0016149">
    <property type="term" value="F:translation release factor activity, codon specific"/>
    <property type="evidence" value="ECO:0007669"/>
    <property type="project" value="UniProtKB-UniRule"/>
</dbReference>
<dbReference type="HAMAP" id="MF_00093">
    <property type="entry name" value="Rel_fac_1"/>
    <property type="match status" value="1"/>
</dbReference>
<comment type="function">
    <text evidence="1 7">Peptide chain release factor 1 directs the termination of translation in response to the peptide chain termination codons UAG and UAA.</text>
</comment>
<dbReference type="InterPro" id="IPR004373">
    <property type="entry name" value="RF-1"/>
</dbReference>
<evidence type="ECO:0000313" key="12">
    <source>
        <dbReference type="Proteomes" id="UP000007102"/>
    </source>
</evidence>
<dbReference type="FunFam" id="3.30.160.20:FF:000004">
    <property type="entry name" value="Peptide chain release factor 1"/>
    <property type="match status" value="1"/>
</dbReference>
<keyword evidence="6 7" id="KW-0648">Protein biosynthesis</keyword>
<dbReference type="EMBL" id="CP002543">
    <property type="protein sequence ID" value="ADY72927.1"/>
    <property type="molecule type" value="Genomic_DNA"/>
</dbReference>
<dbReference type="GO" id="GO:0005829">
    <property type="term" value="C:cytosol"/>
    <property type="evidence" value="ECO:0007669"/>
    <property type="project" value="UniProtKB-ARBA"/>
</dbReference>
<dbReference type="SMART" id="SM00937">
    <property type="entry name" value="PCRF"/>
    <property type="match status" value="1"/>
</dbReference>
<dbReference type="InterPro" id="IPR000352">
    <property type="entry name" value="Pep_chain_release_fac_I"/>
</dbReference>
<comment type="subcellular location">
    <subcellularLocation>
        <location evidence="2 7">Cytoplasm</location>
    </subcellularLocation>
</comment>
<keyword evidence="5 7" id="KW-0963">Cytoplasm</keyword>
<evidence type="ECO:0000256" key="2">
    <source>
        <dbReference type="ARBA" id="ARBA00004496"/>
    </source>
</evidence>
<sequence length="361" mass="41163">MEKAIIERLDRIVEKFKEIEESLGKPEIIADQKKFQALAKEHKELQPIYETYMEYKKTKQGIEEAIEIIESANEDELIELAKEEKKELEERLEQLEAELKKLLIPKDPNDEKNVILEIRAGTGGEEAALFAQDLFRMYTRYAEKKGWKVEILSLNETGLGGIKEVIATISGKGAYSRLKYESGVHRVQRIPVTESGGRIHTSAATVAILPEAEEVDIHIDEKDLKIDTYRSSGAGGQHVNTTDSAVRITHIPTGIVVTCSNERSQIQNRIKAMKILRARLKELYERQQKEQLDSARRSQIGSGDRSEKIRTYNFPENRVTDHRIKLTLYNLEEFLDGELDEMIDALTAAEQAEKIEALARE</sequence>
<dbReference type="HOGENOM" id="CLU_036856_0_1_0"/>
<dbReference type="InterPro" id="IPR050057">
    <property type="entry name" value="Prokaryotic/Mito_RF"/>
</dbReference>
<dbReference type="Proteomes" id="UP000007102">
    <property type="component" value="Chromosome"/>
</dbReference>
<dbReference type="PROSITE" id="PS00745">
    <property type="entry name" value="RF_PROK_I"/>
    <property type="match status" value="1"/>
</dbReference>
<dbReference type="Pfam" id="PF03462">
    <property type="entry name" value="PCRF"/>
    <property type="match status" value="1"/>
</dbReference>
<dbReference type="STRING" id="868864.Dester_0270"/>
<evidence type="ECO:0000256" key="9">
    <source>
        <dbReference type="SAM" id="Coils"/>
    </source>
</evidence>
<evidence type="ECO:0000256" key="5">
    <source>
        <dbReference type="ARBA" id="ARBA00022490"/>
    </source>
</evidence>
<dbReference type="eggNOG" id="COG0216">
    <property type="taxonomic scope" value="Bacteria"/>
</dbReference>
<dbReference type="NCBIfam" id="NF001859">
    <property type="entry name" value="PRK00591.1"/>
    <property type="match status" value="1"/>
</dbReference>
<comment type="similarity">
    <text evidence="3 7">Belongs to the prokaryotic/mitochondrial release factor family.</text>
</comment>
<evidence type="ECO:0000256" key="1">
    <source>
        <dbReference type="ARBA" id="ARBA00002986"/>
    </source>
</evidence>
<evidence type="ECO:0000259" key="10">
    <source>
        <dbReference type="PROSITE" id="PS00745"/>
    </source>
</evidence>